<sequence>MVQYIITPWRTPTDLLLVRRQLYNHIHNQTHNAKDVEQERRKAVAQVSVWMQRGNCPHLVEASAILTSAILNDVPGNSTYCVRAAYSAAFCSIAKTLSLPATYVELRHQATHEELPSLAKLRSASVKALRWIWEYYWVKLSMSVDVEVEGKDREGERDDCKGFVRRYLQEEEEEDDGGRESRLQSWDRRRLMDAVAEILDEAENADARVLLRASRLQQRLLDSDLLSNTPTPSPTPVITQTLQDLKKEMEDMEMQMEMELQSENENEGTDAALQDETAGADRLRLGGKGWAAWEGPWVPKPIGVV</sequence>
<protein>
    <submittedName>
        <fullName evidence="1">Pre-rRNA-processing protein las1</fullName>
    </submittedName>
</protein>
<dbReference type="PANTHER" id="PTHR15002">
    <property type="entry name" value="RIBOSOMAL BIOGENESIS PROTEIN LAS1L"/>
    <property type="match status" value="1"/>
</dbReference>
<evidence type="ECO:0000313" key="2">
    <source>
        <dbReference type="Proteomes" id="UP000481288"/>
    </source>
</evidence>
<dbReference type="GO" id="GO:0090730">
    <property type="term" value="C:Las1 complex"/>
    <property type="evidence" value="ECO:0007669"/>
    <property type="project" value="InterPro"/>
</dbReference>
<dbReference type="AlphaFoldDB" id="A0A7D8Z3R2"/>
<dbReference type="GO" id="GO:0000460">
    <property type="term" value="P:maturation of 5.8S rRNA"/>
    <property type="evidence" value="ECO:0007669"/>
    <property type="project" value="TreeGrafter"/>
</dbReference>
<dbReference type="OrthoDB" id="10263222at2759"/>
<evidence type="ECO:0000313" key="1">
    <source>
        <dbReference type="EMBL" id="TVY57915.1"/>
    </source>
</evidence>
<dbReference type="PANTHER" id="PTHR15002:SF0">
    <property type="entry name" value="RIBOSOMAL BIOGENESIS PROTEIN LAS1L"/>
    <property type="match status" value="1"/>
</dbReference>
<proteinExistence type="predicted"/>
<dbReference type="GO" id="GO:0004519">
    <property type="term" value="F:endonuclease activity"/>
    <property type="evidence" value="ECO:0007669"/>
    <property type="project" value="InterPro"/>
</dbReference>
<keyword evidence="2" id="KW-1185">Reference proteome</keyword>
<gene>
    <name evidence="1" type="primary">las1</name>
    <name evidence="1" type="ORF">LCER1_G001164</name>
</gene>
<name>A0A7D8Z3R2_9HELO</name>
<dbReference type="GO" id="GO:0000470">
    <property type="term" value="P:maturation of LSU-rRNA"/>
    <property type="evidence" value="ECO:0007669"/>
    <property type="project" value="TreeGrafter"/>
</dbReference>
<organism evidence="1 2">
    <name type="scientific">Lachnellula cervina</name>
    <dbReference type="NCBI Taxonomy" id="1316786"/>
    <lineage>
        <taxon>Eukaryota</taxon>
        <taxon>Fungi</taxon>
        <taxon>Dikarya</taxon>
        <taxon>Ascomycota</taxon>
        <taxon>Pezizomycotina</taxon>
        <taxon>Leotiomycetes</taxon>
        <taxon>Helotiales</taxon>
        <taxon>Lachnaceae</taxon>
        <taxon>Lachnellula</taxon>
    </lineage>
</organism>
<dbReference type="InterPro" id="IPR007174">
    <property type="entry name" value="Las1"/>
</dbReference>
<reference evidence="1 2" key="1">
    <citation type="submission" date="2018-05" db="EMBL/GenBank/DDBJ databases">
        <title>Whole genome sequencing for identification of molecular markers to develop diagnostic detection tools for the regulated plant pathogen Lachnellula willkommii.</title>
        <authorList>
            <person name="Giroux E."/>
            <person name="Bilodeau G."/>
        </authorList>
    </citation>
    <scope>NUCLEOTIDE SEQUENCE [LARGE SCALE GENOMIC DNA]</scope>
    <source>
        <strain evidence="1 2">CBS 625.97</strain>
    </source>
</reference>
<dbReference type="Proteomes" id="UP000481288">
    <property type="component" value="Unassembled WGS sequence"/>
</dbReference>
<dbReference type="EMBL" id="QGMG01000068">
    <property type="protein sequence ID" value="TVY57915.1"/>
    <property type="molecule type" value="Genomic_DNA"/>
</dbReference>
<comment type="caution">
    <text evidence="1">The sequence shown here is derived from an EMBL/GenBank/DDBJ whole genome shotgun (WGS) entry which is preliminary data.</text>
</comment>
<dbReference type="GO" id="GO:0030687">
    <property type="term" value="C:preribosome, large subunit precursor"/>
    <property type="evidence" value="ECO:0007669"/>
    <property type="project" value="TreeGrafter"/>
</dbReference>
<dbReference type="Pfam" id="PF04031">
    <property type="entry name" value="Las1"/>
    <property type="match status" value="2"/>
</dbReference>
<accession>A0A7D8Z3R2</accession>